<accession>A0ABV5GM03</accession>
<evidence type="ECO:0000313" key="2">
    <source>
        <dbReference type="Proteomes" id="UP001589607"/>
    </source>
</evidence>
<gene>
    <name evidence="1" type="ORF">ACFFVF_07805</name>
</gene>
<organism evidence="1 2">
    <name type="scientific">Flavobacterium jumunjinense</name>
    <dbReference type="NCBI Taxonomy" id="998845"/>
    <lineage>
        <taxon>Bacteria</taxon>
        <taxon>Pseudomonadati</taxon>
        <taxon>Bacteroidota</taxon>
        <taxon>Flavobacteriia</taxon>
        <taxon>Flavobacteriales</taxon>
        <taxon>Flavobacteriaceae</taxon>
        <taxon>Flavobacterium</taxon>
    </lineage>
</organism>
<proteinExistence type="predicted"/>
<keyword evidence="2" id="KW-1185">Reference proteome</keyword>
<dbReference type="EMBL" id="JBHMEY010000018">
    <property type="protein sequence ID" value="MFB9096412.1"/>
    <property type="molecule type" value="Genomic_DNA"/>
</dbReference>
<dbReference type="RefSeq" id="WP_236455527.1">
    <property type="nucleotide sequence ID" value="NZ_CBCSGE010000002.1"/>
</dbReference>
<protein>
    <submittedName>
        <fullName evidence="1">Uncharacterized protein</fullName>
    </submittedName>
</protein>
<name>A0ABV5GM03_9FLAO</name>
<evidence type="ECO:0000313" key="1">
    <source>
        <dbReference type="EMBL" id="MFB9096412.1"/>
    </source>
</evidence>
<comment type="caution">
    <text evidence="1">The sequence shown here is derived from an EMBL/GenBank/DDBJ whole genome shotgun (WGS) entry which is preliminary data.</text>
</comment>
<dbReference type="Proteomes" id="UP001589607">
    <property type="component" value="Unassembled WGS sequence"/>
</dbReference>
<reference evidence="1 2" key="1">
    <citation type="submission" date="2024-09" db="EMBL/GenBank/DDBJ databases">
        <authorList>
            <person name="Sun Q."/>
            <person name="Mori K."/>
        </authorList>
    </citation>
    <scope>NUCLEOTIDE SEQUENCE [LARGE SCALE GENOMIC DNA]</scope>
    <source>
        <strain evidence="1 2">CECT 7955</strain>
    </source>
</reference>
<sequence length="239" mass="28276">MAEIKLFPSLEDVFENPTDLHKVVFFPLITVDLNSIGKGNGKVHFITVHGNGDPDEEISGTDFGYNFIRFKIIGDKYRFDGNFNQIPKFEKAIEWYKEAEIVYKEHKDKYLTDAEYTKKEDKRREKIDFDYYFYVRGVINYWLTRDKYIETGKFIQGNAYSNGNSDHEREPYETLGGVYDDEYGLEYLQEVLDELKINFESLNFVGSVTGYNYSELGEDEILLFLHEKENEVFQYFNWS</sequence>